<comment type="caution">
    <text evidence="3">The sequence shown here is derived from an EMBL/GenBank/DDBJ whole genome shotgun (WGS) entry which is preliminary data.</text>
</comment>
<evidence type="ECO:0000259" key="2">
    <source>
        <dbReference type="PROSITE" id="PS51462"/>
    </source>
</evidence>
<gene>
    <name evidence="3" type="ORF">UR91_C0031G0004</name>
</gene>
<dbReference type="Proteomes" id="UP000034798">
    <property type="component" value="Unassembled WGS sequence"/>
</dbReference>
<protein>
    <recommendedName>
        <fullName evidence="2">Nudix hydrolase domain-containing protein</fullName>
    </recommendedName>
</protein>
<evidence type="ECO:0000313" key="3">
    <source>
        <dbReference type="EMBL" id="KKP87943.1"/>
    </source>
</evidence>
<dbReference type="AlphaFoldDB" id="A0A0G0D3L3"/>
<feature type="domain" description="Nudix hydrolase" evidence="2">
    <location>
        <begin position="2"/>
        <end position="164"/>
    </location>
</feature>
<evidence type="ECO:0000256" key="1">
    <source>
        <dbReference type="ARBA" id="ARBA00022801"/>
    </source>
</evidence>
<dbReference type="InterPro" id="IPR020084">
    <property type="entry name" value="NUDIX_hydrolase_CS"/>
</dbReference>
<organism evidence="3 4">
    <name type="scientific">Candidatus Nomurabacteria bacterium GW2011_GWC2_35_8</name>
    <dbReference type="NCBI Taxonomy" id="1618752"/>
    <lineage>
        <taxon>Bacteria</taxon>
        <taxon>Candidatus Nomuraibacteriota</taxon>
    </lineage>
</organism>
<dbReference type="GO" id="GO:0016787">
    <property type="term" value="F:hydrolase activity"/>
    <property type="evidence" value="ECO:0007669"/>
    <property type="project" value="UniProtKB-KW"/>
</dbReference>
<proteinExistence type="predicted"/>
<dbReference type="PROSITE" id="PS00893">
    <property type="entry name" value="NUDIX_BOX"/>
    <property type="match status" value="1"/>
</dbReference>
<dbReference type="SUPFAM" id="SSF55811">
    <property type="entry name" value="Nudix"/>
    <property type="match status" value="1"/>
</dbReference>
<dbReference type="EMBL" id="LBQZ01000031">
    <property type="protein sequence ID" value="KKP87943.1"/>
    <property type="molecule type" value="Genomic_DNA"/>
</dbReference>
<dbReference type="PROSITE" id="PS51462">
    <property type="entry name" value="NUDIX"/>
    <property type="match status" value="1"/>
</dbReference>
<keyword evidence="1" id="KW-0378">Hydrolase</keyword>
<dbReference type="InterPro" id="IPR000086">
    <property type="entry name" value="NUDIX_hydrolase_dom"/>
</dbReference>
<dbReference type="Pfam" id="PF00293">
    <property type="entry name" value="NUDIX"/>
    <property type="match status" value="1"/>
</dbReference>
<evidence type="ECO:0000313" key="4">
    <source>
        <dbReference type="Proteomes" id="UP000034798"/>
    </source>
</evidence>
<name>A0A0G0D3L3_9BACT</name>
<accession>A0A0G0D3L3</accession>
<reference evidence="3 4" key="1">
    <citation type="journal article" date="2015" name="Nature">
        <title>rRNA introns, odd ribosomes, and small enigmatic genomes across a large radiation of phyla.</title>
        <authorList>
            <person name="Brown C.T."/>
            <person name="Hug L.A."/>
            <person name="Thomas B.C."/>
            <person name="Sharon I."/>
            <person name="Castelle C.J."/>
            <person name="Singh A."/>
            <person name="Wilkins M.J."/>
            <person name="Williams K.H."/>
            <person name="Banfield J.F."/>
        </authorList>
    </citation>
    <scope>NUCLEOTIDE SEQUENCE [LARGE SCALE GENOMIC DNA]</scope>
</reference>
<dbReference type="InterPro" id="IPR015797">
    <property type="entry name" value="NUDIX_hydrolase-like_dom_sf"/>
</dbReference>
<sequence>MTKKKSVGIQLLGKNVDGKLVAILQVRAKWNAEKNAPETYAGSCQVTVHGRLEEGEDFLQALLREVKEELGEEIVPAIKKLSENNKLIELVNLEMPEKHVITYGGIVEEVILKQLLNKEKTKSFGGFRIIARNEIRKIVDIKISDRIVGITDKNIIAMFPDEKEAVQLAFKKLN</sequence>
<dbReference type="Gene3D" id="3.90.79.10">
    <property type="entry name" value="Nucleoside Triphosphate Pyrophosphohydrolase"/>
    <property type="match status" value="1"/>
</dbReference>